<dbReference type="InterPro" id="IPR013362">
    <property type="entry name" value="Pilus_4_PilV"/>
</dbReference>
<dbReference type="EMBL" id="JAEQNE010000010">
    <property type="protein sequence ID" value="MBL0394857.1"/>
    <property type="molecule type" value="Genomic_DNA"/>
</dbReference>
<comment type="caution">
    <text evidence="2">The sequence shown here is derived from an EMBL/GenBank/DDBJ whole genome shotgun (WGS) entry which is preliminary data.</text>
</comment>
<accession>A0A936Z629</accession>
<dbReference type="Proteomes" id="UP000599109">
    <property type="component" value="Unassembled WGS sequence"/>
</dbReference>
<evidence type="ECO:0000313" key="2">
    <source>
        <dbReference type="EMBL" id="MBL0394857.1"/>
    </source>
</evidence>
<evidence type="ECO:0000256" key="1">
    <source>
        <dbReference type="SAM" id="Phobius"/>
    </source>
</evidence>
<feature type="transmembrane region" description="Helical" evidence="1">
    <location>
        <begin position="21"/>
        <end position="41"/>
    </location>
</feature>
<gene>
    <name evidence="2" type="primary">pilV</name>
    <name evidence="2" type="ORF">JJ685_27205</name>
</gene>
<dbReference type="AlphaFoldDB" id="A0A936Z629"/>
<protein>
    <submittedName>
        <fullName evidence="2">Type IV pilus modification protein PilV</fullName>
    </submittedName>
</protein>
<proteinExistence type="predicted"/>
<name>A0A936Z629_9BURK</name>
<organism evidence="2 3">
    <name type="scientific">Ramlibacter monticola</name>
    <dbReference type="NCBI Taxonomy" id="1926872"/>
    <lineage>
        <taxon>Bacteria</taxon>
        <taxon>Pseudomonadati</taxon>
        <taxon>Pseudomonadota</taxon>
        <taxon>Betaproteobacteria</taxon>
        <taxon>Burkholderiales</taxon>
        <taxon>Comamonadaceae</taxon>
        <taxon>Ramlibacter</taxon>
    </lineage>
</organism>
<evidence type="ECO:0000313" key="3">
    <source>
        <dbReference type="Proteomes" id="UP000599109"/>
    </source>
</evidence>
<keyword evidence="3" id="KW-1185">Reference proteome</keyword>
<sequence length="154" mass="16987">MRANNPMAARRSRRFQGGVMLLEALIAILIFSVGILGIVGLQATAVKQSTEARYRSEASHLAGQLLGRMWIDNRTPAALQTKYNTCPTVACAGYFEWATRVSDTLPGATITSATLKPTVEVEDDGLVTIKIYWRSPSEDSSERHRYEVQSKIAQ</sequence>
<dbReference type="RefSeq" id="WP_201677529.1">
    <property type="nucleotide sequence ID" value="NZ_JAEQNE010000010.1"/>
</dbReference>
<reference evidence="2 3" key="1">
    <citation type="journal article" date="2017" name="Int. J. Syst. Evol. Microbiol.">
        <title>Ramlibacter monticola sp. nov., isolated from forest soil.</title>
        <authorList>
            <person name="Chaudhary D.K."/>
            <person name="Kim J."/>
        </authorList>
    </citation>
    <scope>NUCLEOTIDE SEQUENCE [LARGE SCALE GENOMIC DNA]</scope>
    <source>
        <strain evidence="2 3">KACC 19175</strain>
    </source>
</reference>
<keyword evidence="1" id="KW-0812">Transmembrane</keyword>
<keyword evidence="1" id="KW-1133">Transmembrane helix</keyword>
<dbReference type="NCBIfam" id="TIGR02523">
    <property type="entry name" value="type_IV_pilV"/>
    <property type="match status" value="1"/>
</dbReference>
<keyword evidence="1" id="KW-0472">Membrane</keyword>